<dbReference type="RefSeq" id="WP_166146435.1">
    <property type="nucleotide sequence ID" value="NZ_JAANYN010000003.1"/>
</dbReference>
<evidence type="ECO:0000313" key="1">
    <source>
        <dbReference type="EMBL" id="NHE57186.1"/>
    </source>
</evidence>
<dbReference type="InterPro" id="IPR032676">
    <property type="entry name" value="YkuD_2"/>
</dbReference>
<comment type="caution">
    <text evidence="1">The sequence shown here is derived from an EMBL/GenBank/DDBJ whole genome shotgun (WGS) entry which is preliminary data.</text>
</comment>
<dbReference type="PANTHER" id="PTHR38477">
    <property type="entry name" value="HYPOTHETICAL EXPORTED PROTEIN"/>
    <property type="match status" value="1"/>
</dbReference>
<keyword evidence="2" id="KW-1185">Reference proteome</keyword>
<organism evidence="1 2">
    <name type="scientific">Cyclobacterium plantarum</name>
    <dbReference type="NCBI Taxonomy" id="2716263"/>
    <lineage>
        <taxon>Bacteria</taxon>
        <taxon>Pseudomonadati</taxon>
        <taxon>Bacteroidota</taxon>
        <taxon>Cytophagia</taxon>
        <taxon>Cytophagales</taxon>
        <taxon>Cyclobacteriaceae</taxon>
        <taxon>Cyclobacterium</taxon>
    </lineage>
</organism>
<evidence type="ECO:0000313" key="2">
    <source>
        <dbReference type="Proteomes" id="UP000649799"/>
    </source>
</evidence>
<dbReference type="Proteomes" id="UP000649799">
    <property type="component" value="Unassembled WGS sequence"/>
</dbReference>
<dbReference type="PANTHER" id="PTHR38477:SF1">
    <property type="entry name" value="MUREIN L,D-TRANSPEPTIDASE CATALYTIC DOMAIN FAMILY PROTEIN"/>
    <property type="match status" value="1"/>
</dbReference>
<dbReference type="EMBL" id="JAANYN010000003">
    <property type="protein sequence ID" value="NHE57186.1"/>
    <property type="molecule type" value="Genomic_DNA"/>
</dbReference>
<proteinExistence type="predicted"/>
<dbReference type="Pfam" id="PF13645">
    <property type="entry name" value="YkuD_2"/>
    <property type="match status" value="1"/>
</dbReference>
<gene>
    <name evidence="1" type="ORF">G9Q97_10215</name>
</gene>
<accession>A0ABX0H5R1</accession>
<sequence>MVNRLIIILLFLASPVLSFGDGRLSIHEHRNIRTMAANHSDKLSVLTDLIWRNIQQESVLLRKEVLELALRGYQRMQEQGLIKEGKPLTVIDFDLPSTQKRLWVIDMKSQTLQHTSLVSHGRNSGLVKAEKFSNTPESHMSSLGFYLTGETYIGKHGASLRLDGLERGINDQARSRAIVIHAADYAEPSFLKNYGRLGRSLGCPALPTEHYEEIIALIKEKSCLFIHADQRSYKEKSVFVNQG</sequence>
<reference evidence="1 2" key="1">
    <citation type="submission" date="2020-03" db="EMBL/GenBank/DDBJ databases">
        <title>Cyclobacterium plantarum sp. nov., a marine bacterium isolated from a coastal-marine wetland.</title>
        <authorList>
            <person name="Sanchez-Porro C."/>
            <person name="Ventosa A."/>
            <person name="Amoozegar M."/>
        </authorList>
    </citation>
    <scope>NUCLEOTIDE SEQUENCE [LARGE SCALE GENOMIC DNA]</scope>
    <source>
        <strain evidence="1 2">GBPx2</strain>
    </source>
</reference>
<protein>
    <submittedName>
        <fullName evidence="1">Murein L,D-transpeptidase catalytic domain family protein</fullName>
    </submittedName>
</protein>
<name>A0ABX0H5R1_9BACT</name>